<evidence type="ECO:0000313" key="2">
    <source>
        <dbReference type="Proteomes" id="UP000591131"/>
    </source>
</evidence>
<dbReference type="EMBL" id="JAAPAO010002890">
    <property type="protein sequence ID" value="KAF4647050.1"/>
    <property type="molecule type" value="Genomic_DNA"/>
</dbReference>
<evidence type="ECO:0000313" key="1">
    <source>
        <dbReference type="EMBL" id="KAF4647050.1"/>
    </source>
</evidence>
<reference evidence="1 2" key="1">
    <citation type="submission" date="2020-04" db="EMBL/GenBank/DDBJ databases">
        <title>Perkinsus chesapeaki whole genome sequence.</title>
        <authorList>
            <person name="Bogema D.R."/>
        </authorList>
    </citation>
    <scope>NUCLEOTIDE SEQUENCE [LARGE SCALE GENOMIC DNA]</scope>
    <source>
        <strain evidence="1">ATCC PRA-425</strain>
    </source>
</reference>
<dbReference type="AlphaFoldDB" id="A0A7J6KJB4"/>
<name>A0A7J6KJB4_PERCH</name>
<gene>
    <name evidence="1" type="ORF">FOL47_005157</name>
</gene>
<dbReference type="OrthoDB" id="196607at2759"/>
<organism evidence="1 2">
    <name type="scientific">Perkinsus chesapeaki</name>
    <name type="common">Clam parasite</name>
    <name type="synonym">Perkinsus andrewsi</name>
    <dbReference type="NCBI Taxonomy" id="330153"/>
    <lineage>
        <taxon>Eukaryota</taxon>
        <taxon>Sar</taxon>
        <taxon>Alveolata</taxon>
        <taxon>Perkinsozoa</taxon>
        <taxon>Perkinsea</taxon>
        <taxon>Perkinsida</taxon>
        <taxon>Perkinsidae</taxon>
        <taxon>Perkinsus</taxon>
    </lineage>
</organism>
<feature type="non-terminal residue" evidence="1">
    <location>
        <position position="1"/>
    </location>
</feature>
<feature type="non-terminal residue" evidence="1">
    <location>
        <position position="191"/>
    </location>
</feature>
<keyword evidence="2" id="KW-1185">Reference proteome</keyword>
<proteinExistence type="predicted"/>
<sequence>PGKMPFKLESRLEPFAGDKDFALWLREFETVAAASRWTAAQKPQYLVLFTQGSAKEIARQAADEVEGDNTDAAYTHVVRALGNAFSLTTTEAWHLLTNRNWKEGDTVDGVAAEFRRYLGALGVSGTASADIVLREAILGSLPGQVRAAIRVFEEDGRALPLKDVIVKARTLLKAEAPQKQVVAAAVTSGKF</sequence>
<accession>A0A7J6KJB4</accession>
<comment type="caution">
    <text evidence="1">The sequence shown here is derived from an EMBL/GenBank/DDBJ whole genome shotgun (WGS) entry which is preliminary data.</text>
</comment>
<dbReference type="Proteomes" id="UP000591131">
    <property type="component" value="Unassembled WGS sequence"/>
</dbReference>
<protein>
    <submittedName>
        <fullName evidence="1">Uncharacterized protein</fullName>
    </submittedName>
</protein>